<comment type="cofactor">
    <cofactor evidence="15">
        <name>Mg(2+)</name>
        <dbReference type="ChEBI" id="CHEBI:18420"/>
    </cofactor>
</comment>
<keyword evidence="6 14" id="KW-0067">ATP-binding</keyword>
<feature type="transmembrane region" description="Helical" evidence="16">
    <location>
        <begin position="1355"/>
        <end position="1377"/>
    </location>
</feature>
<dbReference type="GO" id="GO:0032456">
    <property type="term" value="P:endocytic recycling"/>
    <property type="evidence" value="ECO:0007669"/>
    <property type="project" value="TreeGrafter"/>
</dbReference>
<accession>A0A3D8T816</accession>
<feature type="binding site" evidence="14">
    <location>
        <position position="780"/>
    </location>
    <ligand>
        <name>ATP</name>
        <dbReference type="ChEBI" id="CHEBI:30616"/>
    </ligand>
</feature>
<keyword evidence="3 16" id="KW-0812">Transmembrane</keyword>
<feature type="transmembrane region" description="Helical" evidence="16">
    <location>
        <begin position="1461"/>
        <end position="1482"/>
    </location>
</feature>
<evidence type="ECO:0000256" key="6">
    <source>
        <dbReference type="ARBA" id="ARBA00022840"/>
    </source>
</evidence>
<feature type="transmembrane region" description="Helical" evidence="16">
    <location>
        <begin position="518"/>
        <end position="541"/>
    </location>
</feature>
<evidence type="ECO:0000256" key="4">
    <source>
        <dbReference type="ARBA" id="ARBA00022723"/>
    </source>
</evidence>
<evidence type="ECO:0000313" key="20">
    <source>
        <dbReference type="EMBL" id="RDW94680.1"/>
    </source>
</evidence>
<evidence type="ECO:0000256" key="16">
    <source>
        <dbReference type="RuleBase" id="RU362033"/>
    </source>
</evidence>
<evidence type="ECO:0000256" key="3">
    <source>
        <dbReference type="ARBA" id="ARBA00022692"/>
    </source>
</evidence>
<evidence type="ECO:0000256" key="9">
    <source>
        <dbReference type="ARBA" id="ARBA00022989"/>
    </source>
</evidence>
<feature type="transmembrane region" description="Helical" evidence="16">
    <location>
        <begin position="1305"/>
        <end position="1325"/>
    </location>
</feature>
<evidence type="ECO:0000256" key="12">
    <source>
        <dbReference type="ARBA" id="ARBA00049128"/>
    </source>
</evidence>
<comment type="caution">
    <text evidence="20">The sequence shown here is derived from an EMBL/GenBank/DDBJ whole genome shotgun (WGS) entry which is preliminary data.</text>
</comment>
<dbReference type="PANTHER" id="PTHR24092">
    <property type="entry name" value="PROBABLE PHOSPHOLIPID-TRANSPORTING ATPASE"/>
    <property type="match status" value="1"/>
</dbReference>
<feature type="compositionally biased region" description="Polar residues" evidence="17">
    <location>
        <begin position="1565"/>
        <end position="1576"/>
    </location>
</feature>
<evidence type="ECO:0000256" key="14">
    <source>
        <dbReference type="PIRSR" id="PIRSR606539-2"/>
    </source>
</evidence>
<evidence type="ECO:0000256" key="11">
    <source>
        <dbReference type="ARBA" id="ARBA00034036"/>
    </source>
</evidence>
<evidence type="ECO:0000256" key="17">
    <source>
        <dbReference type="SAM" id="MobiDB-lite"/>
    </source>
</evidence>
<dbReference type="GO" id="GO:0005886">
    <property type="term" value="C:plasma membrane"/>
    <property type="evidence" value="ECO:0007669"/>
    <property type="project" value="TreeGrafter"/>
</dbReference>
<evidence type="ECO:0000313" key="21">
    <source>
        <dbReference type="Proteomes" id="UP000256328"/>
    </source>
</evidence>
<dbReference type="InterPro" id="IPR036412">
    <property type="entry name" value="HAD-like_sf"/>
</dbReference>
<dbReference type="GO" id="GO:0005802">
    <property type="term" value="C:trans-Golgi network"/>
    <property type="evidence" value="ECO:0007669"/>
    <property type="project" value="TreeGrafter"/>
</dbReference>
<evidence type="ECO:0000256" key="8">
    <source>
        <dbReference type="ARBA" id="ARBA00022967"/>
    </source>
</evidence>
<dbReference type="SUPFAM" id="SSF81665">
    <property type="entry name" value="Calcium ATPase, transmembrane domain M"/>
    <property type="match status" value="1"/>
</dbReference>
<dbReference type="SUPFAM" id="SSF81653">
    <property type="entry name" value="Calcium ATPase, transduction domain A"/>
    <property type="match status" value="1"/>
</dbReference>
<feature type="binding site" evidence="14">
    <location>
        <position position="628"/>
    </location>
    <ligand>
        <name>ATP</name>
        <dbReference type="ChEBI" id="CHEBI:30616"/>
    </ligand>
</feature>
<evidence type="ECO:0000256" key="10">
    <source>
        <dbReference type="ARBA" id="ARBA00023136"/>
    </source>
</evidence>
<dbReference type="SUPFAM" id="SSF56784">
    <property type="entry name" value="HAD-like"/>
    <property type="match status" value="1"/>
</dbReference>
<evidence type="ECO:0000256" key="15">
    <source>
        <dbReference type="PIRSR" id="PIRSR606539-3"/>
    </source>
</evidence>
<comment type="catalytic activity">
    <reaction evidence="11 16">
        <text>ATP + H2O + phospholipidSide 1 = ADP + phosphate + phospholipidSide 2.</text>
        <dbReference type="EC" id="7.6.2.1"/>
    </reaction>
</comment>
<keyword evidence="10 16" id="KW-0472">Membrane</keyword>
<feature type="binding site" evidence="15">
    <location>
        <position position="629"/>
    </location>
    <ligand>
        <name>Mg(2+)</name>
        <dbReference type="ChEBI" id="CHEBI:18420"/>
    </ligand>
</feature>
<dbReference type="PANTHER" id="PTHR24092:SF174">
    <property type="entry name" value="PHOSPHOLIPID-TRANSPORTING ATPASE DNF3-RELATED"/>
    <property type="match status" value="1"/>
</dbReference>
<feature type="compositionally biased region" description="Polar residues" evidence="17">
    <location>
        <begin position="18"/>
        <end position="34"/>
    </location>
</feature>
<dbReference type="GO" id="GO:0140326">
    <property type="term" value="F:ATPase-coupled intramembrane lipid transporter activity"/>
    <property type="evidence" value="ECO:0007669"/>
    <property type="project" value="UniProtKB-EC"/>
</dbReference>
<feature type="region of interest" description="Disordered" evidence="17">
    <location>
        <begin position="132"/>
        <end position="168"/>
    </location>
</feature>
<dbReference type="PROSITE" id="PS00154">
    <property type="entry name" value="ATPASE_E1_E2"/>
    <property type="match status" value="1"/>
</dbReference>
<feature type="compositionally biased region" description="Polar residues" evidence="17">
    <location>
        <begin position="55"/>
        <end position="65"/>
    </location>
</feature>
<feature type="region of interest" description="Disordered" evidence="17">
    <location>
        <begin position="46"/>
        <end position="85"/>
    </location>
</feature>
<protein>
    <recommendedName>
        <fullName evidence="16">Phospholipid-transporting ATPase</fullName>
        <ecNumber evidence="16">7.6.2.1</ecNumber>
    </recommendedName>
</protein>
<feature type="compositionally biased region" description="Acidic residues" evidence="17">
    <location>
        <begin position="147"/>
        <end position="163"/>
    </location>
</feature>
<dbReference type="InterPro" id="IPR023214">
    <property type="entry name" value="HAD_sf"/>
</dbReference>
<dbReference type="FunFam" id="3.40.1110.10:FF:000090">
    <property type="entry name" value="Phospholipid-transporting ATPase"/>
    <property type="match status" value="1"/>
</dbReference>
<dbReference type="GO" id="GO:0045332">
    <property type="term" value="P:phospholipid translocation"/>
    <property type="evidence" value="ECO:0007669"/>
    <property type="project" value="TreeGrafter"/>
</dbReference>
<feature type="binding site" evidence="14">
    <location>
        <position position="627"/>
    </location>
    <ligand>
        <name>ATP</name>
        <dbReference type="ChEBI" id="CHEBI:30616"/>
    </ligand>
</feature>
<feature type="domain" description="P-type ATPase C-terminal" evidence="19">
    <location>
        <begin position="1241"/>
        <end position="1492"/>
    </location>
</feature>
<feature type="compositionally biased region" description="Basic and acidic residues" evidence="17">
    <location>
        <begin position="874"/>
        <end position="899"/>
    </location>
</feature>
<dbReference type="Gene3D" id="2.70.150.10">
    <property type="entry name" value="Calcium-transporting ATPase, cytoplasmic transduction domain A"/>
    <property type="match status" value="1"/>
</dbReference>
<dbReference type="NCBIfam" id="TIGR01494">
    <property type="entry name" value="ATPase_P-type"/>
    <property type="match status" value="1"/>
</dbReference>
<evidence type="ECO:0000259" key="18">
    <source>
        <dbReference type="Pfam" id="PF16209"/>
    </source>
</evidence>
<dbReference type="Proteomes" id="UP000256328">
    <property type="component" value="Unassembled WGS sequence"/>
</dbReference>
<name>A0A3D8T816_9HELO</name>
<keyword evidence="7 15" id="KW-0460">Magnesium</keyword>
<keyword evidence="21" id="KW-1185">Reference proteome</keyword>
<dbReference type="GO" id="GO:0005524">
    <property type="term" value="F:ATP binding"/>
    <property type="evidence" value="ECO:0007669"/>
    <property type="project" value="UniProtKB-UniRule"/>
</dbReference>
<evidence type="ECO:0000256" key="5">
    <source>
        <dbReference type="ARBA" id="ARBA00022741"/>
    </source>
</evidence>
<dbReference type="PRINTS" id="PR00119">
    <property type="entry name" value="CATATPASE"/>
</dbReference>
<evidence type="ECO:0000259" key="19">
    <source>
        <dbReference type="Pfam" id="PF16212"/>
    </source>
</evidence>
<evidence type="ECO:0000256" key="7">
    <source>
        <dbReference type="ARBA" id="ARBA00022842"/>
    </source>
</evidence>
<comment type="subcellular location">
    <subcellularLocation>
        <location evidence="1 16">Membrane</location>
        <topology evidence="1 16">Multi-pass membrane protein</topology>
    </subcellularLocation>
</comment>
<dbReference type="GO" id="GO:0006892">
    <property type="term" value="P:post-Golgi vesicle-mediated transport"/>
    <property type="evidence" value="ECO:0007669"/>
    <property type="project" value="TreeGrafter"/>
</dbReference>
<dbReference type="NCBIfam" id="TIGR01652">
    <property type="entry name" value="ATPase-Plipid"/>
    <property type="match status" value="2"/>
</dbReference>
<keyword evidence="9 16" id="KW-1133">Transmembrane helix</keyword>
<feature type="region of interest" description="Disordered" evidence="17">
    <location>
        <begin position="953"/>
        <end position="985"/>
    </location>
</feature>
<dbReference type="OrthoDB" id="377733at2759"/>
<feature type="domain" description="P-type ATPase N-terminal" evidence="18">
    <location>
        <begin position="216"/>
        <end position="271"/>
    </location>
</feature>
<dbReference type="Pfam" id="PF16209">
    <property type="entry name" value="PhoLip_ATPase_N"/>
    <property type="match status" value="1"/>
</dbReference>
<dbReference type="InterPro" id="IPR006539">
    <property type="entry name" value="P-type_ATPase_IV"/>
</dbReference>
<feature type="transmembrane region" description="Helical" evidence="16">
    <location>
        <begin position="553"/>
        <end position="580"/>
    </location>
</feature>
<keyword evidence="8 16" id="KW-1278">Translocase</keyword>
<comment type="catalytic activity">
    <reaction evidence="12">
        <text>a 1,2-diacyl-sn-glycero-3-phosphoethanolamine(out) + ATP + H2O = a 1,2-diacyl-sn-glycero-3-phosphoethanolamine(in) + ADP + phosphate + H(+)</text>
        <dbReference type="Rhea" id="RHEA:66132"/>
        <dbReference type="ChEBI" id="CHEBI:15377"/>
        <dbReference type="ChEBI" id="CHEBI:15378"/>
        <dbReference type="ChEBI" id="CHEBI:30616"/>
        <dbReference type="ChEBI" id="CHEBI:43474"/>
        <dbReference type="ChEBI" id="CHEBI:64612"/>
        <dbReference type="ChEBI" id="CHEBI:456216"/>
    </reaction>
    <physiologicalReaction direction="left-to-right" evidence="12">
        <dbReference type="Rhea" id="RHEA:66133"/>
    </physiologicalReaction>
</comment>
<keyword evidence="4 15" id="KW-0479">Metal-binding</keyword>
<feature type="active site" description="4-aspartylphosphate intermediate" evidence="13">
    <location>
        <position position="627"/>
    </location>
</feature>
<feature type="region of interest" description="Disordered" evidence="17">
    <location>
        <begin position="874"/>
        <end position="934"/>
    </location>
</feature>
<dbReference type="FunFam" id="3.40.50.1000:FF:000172">
    <property type="entry name" value="Phospholipid-transporting ATPase"/>
    <property type="match status" value="1"/>
</dbReference>
<dbReference type="Pfam" id="PF00702">
    <property type="entry name" value="Hydrolase"/>
    <property type="match status" value="1"/>
</dbReference>
<dbReference type="InterPro" id="IPR032630">
    <property type="entry name" value="P_typ_ATPase_c"/>
</dbReference>
<feature type="transmembrane region" description="Helical" evidence="16">
    <location>
        <begin position="1421"/>
        <end position="1441"/>
    </location>
</feature>
<feature type="binding site" evidence="14">
    <location>
        <position position="828"/>
    </location>
    <ligand>
        <name>ATP</name>
        <dbReference type="ChEBI" id="CHEBI:30616"/>
    </ligand>
</feature>
<dbReference type="Gene3D" id="3.40.50.1000">
    <property type="entry name" value="HAD superfamily/HAD-like"/>
    <property type="match status" value="1"/>
</dbReference>
<organism evidence="20 21">
    <name type="scientific">Coleophoma crateriformis</name>
    <dbReference type="NCBI Taxonomy" id="565419"/>
    <lineage>
        <taxon>Eukaryota</taxon>
        <taxon>Fungi</taxon>
        <taxon>Dikarya</taxon>
        <taxon>Ascomycota</taxon>
        <taxon>Pezizomycotina</taxon>
        <taxon>Leotiomycetes</taxon>
        <taxon>Helotiales</taxon>
        <taxon>Dermateaceae</taxon>
        <taxon>Coleophoma</taxon>
    </lineage>
</organism>
<dbReference type="InterPro" id="IPR008250">
    <property type="entry name" value="ATPase_P-typ_transduc_dom_A_sf"/>
</dbReference>
<feature type="binding site" evidence="14">
    <location>
        <position position="629"/>
    </location>
    <ligand>
        <name>ATP</name>
        <dbReference type="ChEBI" id="CHEBI:30616"/>
    </ligand>
</feature>
<proteinExistence type="inferred from homology"/>
<feature type="region of interest" description="Disordered" evidence="17">
    <location>
        <begin position="1548"/>
        <end position="1583"/>
    </location>
</feature>
<dbReference type="GO" id="GO:0000287">
    <property type="term" value="F:magnesium ion binding"/>
    <property type="evidence" value="ECO:0007669"/>
    <property type="project" value="UniProtKB-UniRule"/>
</dbReference>
<evidence type="ECO:0000256" key="2">
    <source>
        <dbReference type="ARBA" id="ARBA00008109"/>
    </source>
</evidence>
<dbReference type="InterPro" id="IPR001757">
    <property type="entry name" value="P_typ_ATPase"/>
</dbReference>
<dbReference type="GO" id="GO:0016887">
    <property type="term" value="F:ATP hydrolysis activity"/>
    <property type="evidence" value="ECO:0007669"/>
    <property type="project" value="InterPro"/>
</dbReference>
<dbReference type="InterPro" id="IPR032631">
    <property type="entry name" value="P-type_ATPase_N"/>
</dbReference>
<sequence>MTTLGMPMNRTKPGILSPSETSGLNRLRHSPTTSYDLHIPDAATTRTIADPDGNSAMTSRVQALSGQGAEGPGSSQQPTARNRGYSLRRTLFAKGINTRNEQVAGIELADAPIPPIAPLATLANPQTQAQAVIDGEKGRRPKSAEAESSDSNDEEEDEEADDEISTRGKYMGKAQELYDKASRRIKFWEKEIPPSIDGRHVALDASRTEPLIDERTGQGFIDNNIRSCRYGLLDFIPRQLIFQFSKLANFYFLVISIMSLVPGLSTTGASTNLGPLLAFVAVSMAKEGYDDYRRYRLDEIENTKNVSVLVDEESARKRNGKISVVNRLIMRWDSLLKVLLVKDPADREAGFEIEDIPTTSFGPWAKVKWSCVEVGDIVKLERDEPVPADIVLLHSDGPNGIAFVDTMDLDGETNLKSKQAPKPLAERCRTIEDLQTCRAQVIVEDPNPNLHNFDGRFLISEETLPLSINEVVFRGSTIRNTSTVFGLVINTGEECKIRMNANKTPRIKSPEIQNMTNTIVVMLIFFVLLLTAFCTVAYQFWTANIEDKSWYLANAHVIVVFTFFGFIVLLNTLIPLSLYVSLEIIKIGQLWIMGDIEMYDEETNTPMEAHTSTILENLGQIDYCFTDKTGTLTENIMRFRKLSIAGTAWLHDFDILHESKATSGIPPKSAQGSTKWKGKGVRRSMDLLSSTVSKGDAHATRPATLRRTSTTSLWKSSARPTTSMPDFRTEELIRYMRSNPRSAFTKKAKFFLLSLALCHTCLPETQDDGTITFQAASPDELALVRAAQELGYLVIDRSVDTIRLKFTDASDCPEAPDEEYRVLDVIEFSSKRKRMSIVVRFPDGSICIFCKGADSAIMPRLKLASLAGKKAAEVHRRASQRKSMEADEAMRRMSEDHPRVSFGVGGPSSGRKSMSQGRPSISQGRPSMSNGRLQPIRDELDGWLKRREHDVEMSVDDMSAHQSPTTPRASIGRPSFASAGPRPSFQNERFRIDDSAVQDESVVFERCFQHIDEFATEGLRTLLYGYRFIEEEEYSAWRAIYMKAITSLVDRQQLIEDAGELIEQKLDLAGATAIEDKLQNGVPETIDKLRRANIKIWMLTGDKRETAINIAHSARICKNYSHLIVLDHTKSSIREQLSSALGDLVKTEIAHSVVVVDGQTLTEIEKRKTVAKLFFELAVIADSVICCRASPSQKAILVRKVRTKVKKSVTMAIGDGANDIAMIQEAHVGVGISGKEGLQAARTSDYAIAQFRFLQRLLFVHGHWNYVRTCKYILGTFWKELLFYIIQSMYQLWNGYTGTSLYDPTSIAVFNTLFTSLCVIFLGVFEKDLEAATLLAVPELYSAGQRNASLNYRLYFGWMFMSSSEAILIYLLTHYLYGLSPLVPDKGLYPLGDLAFTATVVVINTKLLILEMHTKTIIPAIGWAITVFGWFAWNLLLMVIHKSVSQGYFISGAFLHHFGNTLLWWVVLLIDVVVVIVFELVVSAIRRVYFPTETDIFQELQSDPIIMRRFEETAQGLDTEMDSDKKSDEEQIRREDEVEKLLQRPRIMIDTGESGSLHRRRPSADVTSPKNRSGISEATMVEV</sequence>
<dbReference type="Pfam" id="PF16212">
    <property type="entry name" value="PhoLip_ATPase_C"/>
    <property type="match status" value="1"/>
</dbReference>
<dbReference type="EC" id="7.6.2.1" evidence="16"/>
<evidence type="ECO:0000256" key="1">
    <source>
        <dbReference type="ARBA" id="ARBA00004141"/>
    </source>
</evidence>
<dbReference type="EMBL" id="PDLN01000001">
    <property type="protein sequence ID" value="RDW94680.1"/>
    <property type="molecule type" value="Genomic_DNA"/>
</dbReference>
<reference evidence="20 21" key="1">
    <citation type="journal article" date="2018" name="IMA Fungus">
        <title>IMA Genome-F 9: Draft genome sequence of Annulohypoxylon stygium, Aspergillus mulundensis, Berkeleyomyces basicola (syn. Thielaviopsis basicola), Ceratocystis smalleyi, two Cercospora beticola strains, Coleophoma cylindrospora, Fusarium fracticaudum, Phialophora cf. hyalina, and Morchella septimelata.</title>
        <authorList>
            <person name="Wingfield B.D."/>
            <person name="Bills G.F."/>
            <person name="Dong Y."/>
            <person name="Huang W."/>
            <person name="Nel W.J."/>
            <person name="Swalarsk-Parry B.S."/>
            <person name="Vaghefi N."/>
            <person name="Wilken P.M."/>
            <person name="An Z."/>
            <person name="de Beer Z.W."/>
            <person name="De Vos L."/>
            <person name="Chen L."/>
            <person name="Duong T.A."/>
            <person name="Gao Y."/>
            <person name="Hammerbacher A."/>
            <person name="Kikkert J.R."/>
            <person name="Li Y."/>
            <person name="Li H."/>
            <person name="Li K."/>
            <person name="Li Q."/>
            <person name="Liu X."/>
            <person name="Ma X."/>
            <person name="Naidoo K."/>
            <person name="Pethybridge S.J."/>
            <person name="Sun J."/>
            <person name="Steenkamp E.T."/>
            <person name="van der Nest M.A."/>
            <person name="van Wyk S."/>
            <person name="Wingfield M.J."/>
            <person name="Xiong C."/>
            <person name="Yue Q."/>
            <person name="Zhang X."/>
        </authorList>
    </citation>
    <scope>NUCLEOTIDE SEQUENCE [LARGE SCALE GENOMIC DNA]</scope>
    <source>
        <strain evidence="20 21">BP5796</strain>
    </source>
</reference>
<feature type="compositionally biased region" description="Basic and acidic residues" evidence="17">
    <location>
        <begin position="134"/>
        <end position="145"/>
    </location>
</feature>
<comment type="similarity">
    <text evidence="2 16">Belongs to the cation transport ATPase (P-type) (TC 3.A.3) family. Type IV subfamily.</text>
</comment>
<feature type="transmembrane region" description="Helical" evidence="16">
    <location>
        <begin position="1389"/>
        <end position="1409"/>
    </location>
</feature>
<keyword evidence="5 14" id="KW-0547">Nucleotide-binding</keyword>
<dbReference type="Gene3D" id="3.40.1110.10">
    <property type="entry name" value="Calcium-transporting ATPase, cytoplasmic domain N"/>
    <property type="match status" value="2"/>
</dbReference>
<dbReference type="Pfam" id="PF13246">
    <property type="entry name" value="Cation_ATPase"/>
    <property type="match status" value="1"/>
</dbReference>
<dbReference type="InterPro" id="IPR023298">
    <property type="entry name" value="ATPase_P-typ_TM_dom_sf"/>
</dbReference>
<feature type="binding site" evidence="14">
    <location>
        <position position="851"/>
    </location>
    <ligand>
        <name>ATP</name>
        <dbReference type="ChEBI" id="CHEBI:30616"/>
    </ligand>
</feature>
<gene>
    <name evidence="20" type="ORF">BP5796_00443</name>
</gene>
<feature type="binding site" evidence="15">
    <location>
        <position position="627"/>
    </location>
    <ligand>
        <name>Mg(2+)</name>
        <dbReference type="ChEBI" id="CHEBI:18420"/>
    </ligand>
</feature>
<evidence type="ECO:0000256" key="13">
    <source>
        <dbReference type="PIRSR" id="PIRSR606539-1"/>
    </source>
</evidence>
<dbReference type="SUPFAM" id="SSF81660">
    <property type="entry name" value="Metal cation-transporting ATPase, ATP-binding domain N"/>
    <property type="match status" value="1"/>
</dbReference>
<dbReference type="InterPro" id="IPR018303">
    <property type="entry name" value="ATPase_P-typ_P_site"/>
</dbReference>
<feature type="compositionally biased region" description="Polar residues" evidence="17">
    <location>
        <begin position="910"/>
        <end position="932"/>
    </location>
</feature>
<dbReference type="InterPro" id="IPR023299">
    <property type="entry name" value="ATPase_P-typ_cyto_dom_N"/>
</dbReference>
<feature type="region of interest" description="Disordered" evidence="17">
    <location>
        <begin position="1"/>
        <end position="34"/>
    </location>
</feature>